<name>A0A379TT45_SALDZ</name>
<dbReference type="EMBL" id="UGXH01000003">
    <property type="protein sequence ID" value="SUG53356.1"/>
    <property type="molecule type" value="Genomic_DNA"/>
</dbReference>
<sequence>MRSPVEEGEWSALLALSRCDLEWGDSEGNFNDGQRTDVGIAAISRPLNIIPAYAL</sequence>
<protein>
    <submittedName>
        <fullName evidence="1">Uncharacterized protein</fullName>
    </submittedName>
</protein>
<dbReference type="Proteomes" id="UP000254633">
    <property type="component" value="Unassembled WGS sequence"/>
</dbReference>
<gene>
    <name evidence="1" type="ORF">NCTC10060_00396</name>
</gene>
<evidence type="ECO:0000313" key="2">
    <source>
        <dbReference type="Proteomes" id="UP000254633"/>
    </source>
</evidence>
<proteinExistence type="predicted"/>
<reference evidence="1 2" key="1">
    <citation type="submission" date="2018-06" db="EMBL/GenBank/DDBJ databases">
        <authorList>
            <consortium name="Pathogen Informatics"/>
            <person name="Doyle S."/>
        </authorList>
    </citation>
    <scope>NUCLEOTIDE SEQUENCE [LARGE SCALE GENOMIC DNA]</scope>
    <source>
        <strain evidence="1 2">NCTC10060</strain>
    </source>
</reference>
<organism evidence="1 2">
    <name type="scientific">Salmonella diarizonae</name>
    <dbReference type="NCBI Taxonomy" id="59204"/>
    <lineage>
        <taxon>Bacteria</taxon>
        <taxon>Pseudomonadati</taxon>
        <taxon>Pseudomonadota</taxon>
        <taxon>Gammaproteobacteria</taxon>
        <taxon>Enterobacterales</taxon>
        <taxon>Enterobacteriaceae</taxon>
        <taxon>Salmonella</taxon>
    </lineage>
</organism>
<dbReference type="AlphaFoldDB" id="A0A379TT45"/>
<evidence type="ECO:0000313" key="1">
    <source>
        <dbReference type="EMBL" id="SUG53356.1"/>
    </source>
</evidence>
<accession>A0A379TT45</accession>